<protein>
    <recommendedName>
        <fullName evidence="3">CsbD-like domain-containing protein</fullName>
    </recommendedName>
</protein>
<dbReference type="EMBL" id="ML119653">
    <property type="protein sequence ID" value="RPA85603.1"/>
    <property type="molecule type" value="Genomic_DNA"/>
</dbReference>
<dbReference type="AlphaFoldDB" id="A0A3N4IHG9"/>
<dbReference type="PANTHER" id="PTHR40460:SF1">
    <property type="entry name" value="CSBD-LIKE DOMAIN-CONTAINING PROTEIN"/>
    <property type="match status" value="1"/>
</dbReference>
<dbReference type="PANTHER" id="PTHR40460">
    <property type="entry name" value="CHROMOSOME 1, WHOLE GENOME SHOTGUN SEQUENCE"/>
    <property type="match status" value="1"/>
</dbReference>
<accession>A0A3N4IHG9</accession>
<dbReference type="SUPFAM" id="SSF69047">
    <property type="entry name" value="Hypothetical protein YjbJ"/>
    <property type="match status" value="1"/>
</dbReference>
<feature type="region of interest" description="Disordered" evidence="2">
    <location>
        <begin position="1"/>
        <end position="100"/>
    </location>
</feature>
<dbReference type="Proteomes" id="UP000275078">
    <property type="component" value="Unassembled WGS sequence"/>
</dbReference>
<feature type="compositionally biased region" description="Basic and acidic residues" evidence="2">
    <location>
        <begin position="45"/>
        <end position="60"/>
    </location>
</feature>
<feature type="compositionally biased region" description="Basic and acidic residues" evidence="2">
    <location>
        <begin position="153"/>
        <end position="167"/>
    </location>
</feature>
<organism evidence="4 5">
    <name type="scientific">Ascobolus immersus RN42</name>
    <dbReference type="NCBI Taxonomy" id="1160509"/>
    <lineage>
        <taxon>Eukaryota</taxon>
        <taxon>Fungi</taxon>
        <taxon>Dikarya</taxon>
        <taxon>Ascomycota</taxon>
        <taxon>Pezizomycotina</taxon>
        <taxon>Pezizomycetes</taxon>
        <taxon>Pezizales</taxon>
        <taxon>Ascobolaceae</taxon>
        <taxon>Ascobolus</taxon>
    </lineage>
</organism>
<feature type="region of interest" description="Disordered" evidence="2">
    <location>
        <begin position="153"/>
        <end position="182"/>
    </location>
</feature>
<dbReference type="Gene3D" id="1.10.1470.10">
    <property type="entry name" value="YjbJ"/>
    <property type="match status" value="1"/>
</dbReference>
<dbReference type="OrthoDB" id="5309565at2759"/>
<reference evidence="4 5" key="1">
    <citation type="journal article" date="2018" name="Nat. Ecol. Evol.">
        <title>Pezizomycetes genomes reveal the molecular basis of ectomycorrhizal truffle lifestyle.</title>
        <authorList>
            <person name="Murat C."/>
            <person name="Payen T."/>
            <person name="Noel B."/>
            <person name="Kuo A."/>
            <person name="Morin E."/>
            <person name="Chen J."/>
            <person name="Kohler A."/>
            <person name="Krizsan K."/>
            <person name="Balestrini R."/>
            <person name="Da Silva C."/>
            <person name="Montanini B."/>
            <person name="Hainaut M."/>
            <person name="Levati E."/>
            <person name="Barry K.W."/>
            <person name="Belfiori B."/>
            <person name="Cichocki N."/>
            <person name="Clum A."/>
            <person name="Dockter R.B."/>
            <person name="Fauchery L."/>
            <person name="Guy J."/>
            <person name="Iotti M."/>
            <person name="Le Tacon F."/>
            <person name="Lindquist E.A."/>
            <person name="Lipzen A."/>
            <person name="Malagnac F."/>
            <person name="Mello A."/>
            <person name="Molinier V."/>
            <person name="Miyauchi S."/>
            <person name="Poulain J."/>
            <person name="Riccioni C."/>
            <person name="Rubini A."/>
            <person name="Sitrit Y."/>
            <person name="Splivallo R."/>
            <person name="Traeger S."/>
            <person name="Wang M."/>
            <person name="Zifcakova L."/>
            <person name="Wipf D."/>
            <person name="Zambonelli A."/>
            <person name="Paolocci F."/>
            <person name="Nowrousian M."/>
            <person name="Ottonello S."/>
            <person name="Baldrian P."/>
            <person name="Spatafora J.W."/>
            <person name="Henrissat B."/>
            <person name="Nagy L.G."/>
            <person name="Aury J.M."/>
            <person name="Wincker P."/>
            <person name="Grigoriev I.V."/>
            <person name="Bonfante P."/>
            <person name="Martin F.M."/>
        </authorList>
    </citation>
    <scope>NUCLEOTIDE SEQUENCE [LARGE SCALE GENOMIC DNA]</scope>
    <source>
        <strain evidence="4 5">RN42</strain>
    </source>
</reference>
<gene>
    <name evidence="4" type="ORF">BJ508DRAFT_411987</name>
</gene>
<evidence type="ECO:0000313" key="4">
    <source>
        <dbReference type="EMBL" id="RPA85603.1"/>
    </source>
</evidence>
<dbReference type="InterPro" id="IPR008462">
    <property type="entry name" value="CsbD"/>
</dbReference>
<dbReference type="STRING" id="1160509.A0A3N4IHG9"/>
<evidence type="ECO:0000256" key="1">
    <source>
        <dbReference type="ARBA" id="ARBA00009129"/>
    </source>
</evidence>
<proteinExistence type="inferred from homology"/>
<dbReference type="Pfam" id="PF05532">
    <property type="entry name" value="CsbD"/>
    <property type="match status" value="1"/>
</dbReference>
<feature type="domain" description="CsbD-like" evidence="3">
    <location>
        <begin position="82"/>
        <end position="133"/>
    </location>
</feature>
<evidence type="ECO:0000259" key="3">
    <source>
        <dbReference type="Pfam" id="PF05532"/>
    </source>
</evidence>
<keyword evidence="5" id="KW-1185">Reference proteome</keyword>
<feature type="compositionally biased region" description="Polar residues" evidence="2">
    <location>
        <begin position="31"/>
        <end position="42"/>
    </location>
</feature>
<evidence type="ECO:0000313" key="5">
    <source>
        <dbReference type="Proteomes" id="UP000275078"/>
    </source>
</evidence>
<comment type="similarity">
    <text evidence="1">Belongs to the UPF0337 (CsbD) family.</text>
</comment>
<feature type="compositionally biased region" description="Polar residues" evidence="2">
    <location>
        <begin position="1"/>
        <end position="19"/>
    </location>
</feature>
<dbReference type="InterPro" id="IPR036629">
    <property type="entry name" value="YjbJ_sf"/>
</dbReference>
<name>A0A3N4IHG9_ASCIM</name>
<feature type="compositionally biased region" description="Polar residues" evidence="2">
    <location>
        <begin position="71"/>
        <end position="80"/>
    </location>
</feature>
<evidence type="ECO:0000256" key="2">
    <source>
        <dbReference type="SAM" id="MobiDB-lite"/>
    </source>
</evidence>
<sequence>MSSTNNDNSSTQPQPSTLKSYIDSGVAAAQSAISSLTGNTADTRAASDKQDQAQAEREVSKAGANVGPINMSASGVTLSNQDRREGGAKEITGSMKESVGHLIGSDEMVYNGRRENQEGQGQKAAGQVKDYAEGVADRVGGTIGSAAAGLVGNKEKEREYSQMHDTGKTNVRGVEAEVNKEH</sequence>